<dbReference type="PANTHER" id="PTHR31739">
    <property type="entry name" value="ENT-COPALYL DIPHOSPHATE SYNTHASE, CHLOROPLASTIC"/>
    <property type="match status" value="1"/>
</dbReference>
<organism evidence="4 5">
    <name type="scientific">Platanthera guangdongensis</name>
    <dbReference type="NCBI Taxonomy" id="2320717"/>
    <lineage>
        <taxon>Eukaryota</taxon>
        <taxon>Viridiplantae</taxon>
        <taxon>Streptophyta</taxon>
        <taxon>Embryophyta</taxon>
        <taxon>Tracheophyta</taxon>
        <taxon>Spermatophyta</taxon>
        <taxon>Magnoliopsida</taxon>
        <taxon>Liliopsida</taxon>
        <taxon>Asparagales</taxon>
        <taxon>Orchidaceae</taxon>
        <taxon>Orchidoideae</taxon>
        <taxon>Orchideae</taxon>
        <taxon>Orchidinae</taxon>
        <taxon>Platanthera</taxon>
    </lineage>
</organism>
<keyword evidence="2" id="KW-0479">Metal-binding</keyword>
<proteinExistence type="predicted"/>
<evidence type="ECO:0000256" key="1">
    <source>
        <dbReference type="ARBA" id="ARBA00001946"/>
    </source>
</evidence>
<comment type="caution">
    <text evidence="4">The sequence shown here is derived from an EMBL/GenBank/DDBJ whole genome shotgun (WGS) entry which is preliminary data.</text>
</comment>
<evidence type="ECO:0000256" key="2">
    <source>
        <dbReference type="ARBA" id="ARBA00022723"/>
    </source>
</evidence>
<keyword evidence="3" id="KW-0460">Magnesium</keyword>
<protein>
    <submittedName>
        <fullName evidence="4">Uncharacterized protein</fullName>
    </submittedName>
</protein>
<gene>
    <name evidence="4" type="ORF">KSP40_PGU000368</name>
</gene>
<dbReference type="SUPFAM" id="SSF48239">
    <property type="entry name" value="Terpenoid cyclases/Protein prenyltransferases"/>
    <property type="match status" value="1"/>
</dbReference>
<dbReference type="InterPro" id="IPR008930">
    <property type="entry name" value="Terpenoid_cyclase/PrenylTrfase"/>
</dbReference>
<sequence length="76" mass="8764">MTGIFNLNRASQLIFSGEQILDRAKSFSCHFLREKQASNQLLDKWFIAKDLPGETADLSFFVITTFTRKQTPLEDH</sequence>
<keyword evidence="5" id="KW-1185">Reference proteome</keyword>
<evidence type="ECO:0000313" key="5">
    <source>
        <dbReference type="Proteomes" id="UP001412067"/>
    </source>
</evidence>
<dbReference type="PANTHER" id="PTHR31739:SF4">
    <property type="entry name" value="ENT-COPALYL DIPHOSPHATE SYNTHASE, CHLOROPLASTIC"/>
    <property type="match status" value="1"/>
</dbReference>
<dbReference type="Proteomes" id="UP001412067">
    <property type="component" value="Unassembled WGS sequence"/>
</dbReference>
<dbReference type="Gene3D" id="1.50.10.130">
    <property type="entry name" value="Terpene synthase, N-terminal domain"/>
    <property type="match status" value="1"/>
</dbReference>
<name>A0ABR2LUJ9_9ASPA</name>
<reference evidence="4 5" key="1">
    <citation type="journal article" date="2022" name="Nat. Plants">
        <title>Genomes of leafy and leafless Platanthera orchids illuminate the evolution of mycoheterotrophy.</title>
        <authorList>
            <person name="Li M.H."/>
            <person name="Liu K.W."/>
            <person name="Li Z."/>
            <person name="Lu H.C."/>
            <person name="Ye Q.L."/>
            <person name="Zhang D."/>
            <person name="Wang J.Y."/>
            <person name="Li Y.F."/>
            <person name="Zhong Z.M."/>
            <person name="Liu X."/>
            <person name="Yu X."/>
            <person name="Liu D.K."/>
            <person name="Tu X.D."/>
            <person name="Liu B."/>
            <person name="Hao Y."/>
            <person name="Liao X.Y."/>
            <person name="Jiang Y.T."/>
            <person name="Sun W.H."/>
            <person name="Chen J."/>
            <person name="Chen Y.Q."/>
            <person name="Ai Y."/>
            <person name="Zhai J.W."/>
            <person name="Wu S.S."/>
            <person name="Zhou Z."/>
            <person name="Hsiao Y.Y."/>
            <person name="Wu W.L."/>
            <person name="Chen Y.Y."/>
            <person name="Lin Y.F."/>
            <person name="Hsu J.L."/>
            <person name="Li C.Y."/>
            <person name="Wang Z.W."/>
            <person name="Zhao X."/>
            <person name="Zhong W.Y."/>
            <person name="Ma X.K."/>
            <person name="Ma L."/>
            <person name="Huang J."/>
            <person name="Chen G.Z."/>
            <person name="Huang M.Z."/>
            <person name="Huang L."/>
            <person name="Peng D.H."/>
            <person name="Luo Y.B."/>
            <person name="Zou S.Q."/>
            <person name="Chen S.P."/>
            <person name="Lan S."/>
            <person name="Tsai W.C."/>
            <person name="Van de Peer Y."/>
            <person name="Liu Z.J."/>
        </authorList>
    </citation>
    <scope>NUCLEOTIDE SEQUENCE [LARGE SCALE GENOMIC DNA]</scope>
    <source>
        <strain evidence="4">Lor288</strain>
    </source>
</reference>
<dbReference type="EMBL" id="JBBWWR010000015">
    <property type="protein sequence ID" value="KAK8950610.1"/>
    <property type="molecule type" value="Genomic_DNA"/>
</dbReference>
<evidence type="ECO:0000313" key="4">
    <source>
        <dbReference type="EMBL" id="KAK8950610.1"/>
    </source>
</evidence>
<accession>A0ABR2LUJ9</accession>
<evidence type="ECO:0000256" key="3">
    <source>
        <dbReference type="ARBA" id="ARBA00022842"/>
    </source>
</evidence>
<dbReference type="InterPro" id="IPR050148">
    <property type="entry name" value="Terpene_synthase-like"/>
</dbReference>
<comment type="cofactor">
    <cofactor evidence="1">
        <name>Mg(2+)</name>
        <dbReference type="ChEBI" id="CHEBI:18420"/>
    </cofactor>
</comment>
<dbReference type="InterPro" id="IPR036965">
    <property type="entry name" value="Terpene_synth_N_sf"/>
</dbReference>